<evidence type="ECO:0000313" key="1">
    <source>
        <dbReference type="EMBL" id="BFH74750.1"/>
    </source>
</evidence>
<sequence>MDCKKLLYNLDELVKHKECFLSDDHYYRALLAISTSKAIHAEGEYVFVGTRFVFGVDDSGKIFVRDWPHGFHIDRMFFLGVRDYLGFNFHSWEVKEIKEGMRIRLQGDLALRVIRVFKDTDDLIDSIASDYNEQLWEEFIRDELGKEMRTAERLTPLYMEFRRLYYEKLAKGRPTEEVEEIKRIMKEIREKLRKEYKVPFSDIENIRRVIAFRNKEKFKEYMINKIEKLVIRMGNYTTPHTIRVTGILLRGDFLARENPRVIILQPQWITISHEEHGGTTFYIDKPAIVEFYTI</sequence>
<proteinExistence type="predicted"/>
<protein>
    <submittedName>
        <fullName evidence="1">Uncharacterized protein</fullName>
    </submittedName>
</protein>
<dbReference type="GeneID" id="92355646"/>
<organism evidence="1">
    <name type="scientific">Sulfurisphaera javensis</name>
    <dbReference type="NCBI Taxonomy" id="2049879"/>
    <lineage>
        <taxon>Archaea</taxon>
        <taxon>Thermoproteota</taxon>
        <taxon>Thermoprotei</taxon>
        <taxon>Sulfolobales</taxon>
        <taxon>Sulfolobaceae</taxon>
        <taxon>Sulfurisphaera</taxon>
    </lineage>
</organism>
<dbReference type="RefSeq" id="WP_369610228.1">
    <property type="nucleotide sequence ID" value="NZ_AP031322.1"/>
</dbReference>
<dbReference type="AlphaFoldDB" id="A0AAT9GV29"/>
<dbReference type="KEGG" id="sjv:SJAV_26940"/>
<accession>A0AAT9GV29</accession>
<dbReference type="EMBL" id="AP031322">
    <property type="protein sequence ID" value="BFH74750.1"/>
    <property type="molecule type" value="Genomic_DNA"/>
</dbReference>
<gene>
    <name evidence="1" type="ORF">SJAV_26940</name>
</gene>
<reference evidence="1" key="1">
    <citation type="submission" date="2024-03" db="EMBL/GenBank/DDBJ databases">
        <title>Complete genome sequence of Sulfurisphaera javensis strain KD-1.</title>
        <authorList>
            <person name="Sakai H."/>
            <person name="Nur N."/>
            <person name="Suwanto A."/>
            <person name="Kurosawa N."/>
        </authorList>
    </citation>
    <scope>NUCLEOTIDE SEQUENCE</scope>
    <source>
        <strain evidence="1">KD-1</strain>
    </source>
</reference>
<name>A0AAT9GV29_9CREN</name>